<dbReference type="EMBL" id="JADINH010000144">
    <property type="protein sequence ID" value="MBO8416074.1"/>
    <property type="molecule type" value="Genomic_DNA"/>
</dbReference>
<feature type="coiled-coil region" evidence="1">
    <location>
        <begin position="386"/>
        <end position="420"/>
    </location>
</feature>
<feature type="compositionally biased region" description="Acidic residues" evidence="2">
    <location>
        <begin position="1351"/>
        <end position="1361"/>
    </location>
</feature>
<sequence length="1465" mass="165249">MMNNNQEMTKQAAAMQQDLTNLSEELRSMDAGQGAAAQPQQPEAADLNKVIETGTSAVNGQTAAAGEPASNAEVPVSLDPVVPEMLQPEELSQKGWRLHRFEIFNWGPFNHNIWKLNLNGSNTLLIGANGSGKSTLADAITTLLVPQGKIVYNKAAGAKSKDRTLASYVIGHIRNKRAGVEVTLRKRNEYTVILGVFCSEKEHKYVTLAQFFSFKGEDVQPEVIYCCAPEDLNIKDDFTKFGRTTAELRKRLRKQHPDMLVCSDFKSYSAWYRQHLHVSSRAVEIFNHCISLKDVQDINSFVCRYMLDAADTKSEVDALIDHFNDLTESYNKVKTARAQIEELQPIEKNAKDLEVQKILLAEAQSGLDGAETYVNQRYSSILQRDLSNFKFELQKLEADQSKYQQRLEELQGDNARLLSRQSAAGGSQIEIFKDLIRVKEQSRAQCEQSRRRWGDLLAKAGQSEVNDEEAFIRQLDILRGKLPLLERDLKAQEDESFALRSQGEKIRDEMEQTKKELLNLQSRESNIPAAQTRIRSEIAEAIDVDDDVLPYIGELLQVKEKERRVWEGAAERVLHNFALTMLVPDDLYREVVSYVNSTNLRGRLVFYKSSDLGRDGRSTQLKPNSLVNKLEVKAGSPFHDGLYSMLLQRFNYACCTDEDEFRQSRDALMPSGLYKANHRNEKDDRSDIHDRRNYVLGWSNAEKKRLLSDEAERLQNEFMQLARKEMGYKQEQERLRGVQTAVNTILTDFHSYKELDATAIKADIEKVRADLNALLQSADLAAIQKELDENRQQINNAHQVLQDVAIKINSTQEKIVQFGEELALCDQRIEHFPLTAEVENYLKEKYEQISDPGFKLSSKARNKDAIVNKFKDKLAAACNKVQAQIGQLNENLIRGMSDFCHHYPAETKEMTAELDSLPEYLNFLNILRLDNLPKFEQQFKDKLNNSTISDMAHFSSFLELKRKEIGQRIDEINNSLKLIDYNPEHYIAIDKEATRDTDIIMFRQDLKNCLSDTILKAGDDLKEAERKFQNIEHLIERLKGRADYLSEDQNWRDKVTDVRRWFIYSAIELERGTDREIEFYSSANAKSGGQKEKLAYTILAAALSYQIMLQEKDSGGSEALRFLMVDEAFSSGSPDLARYALSLFKLLELQVMVITPMTKIGVIEPYVSQIGYAENNQATNISKLCNFSVEHYKELYEKPALAKEEAQKRAEAAAAAEVKEREEAEKREAEQARAEALALAEIKARQEAELQRRKEEAEAAEKMRLAAVVDETAGTLKPSEQTDAAEDAAAAAQSGAESEDSDDYFADKSPFANFDEEDEAEIFAADEGQAQPGGEAFPAQSAGTAHAAGADDSEGGEDDGEHTDPDLDPDVRAFRLAKKKREQRERENLKALSDLPLFSQLYASELAADADADADDDADAADADKADAAEHAADGKRSADDSSSGELNELDELFNAFDRDQKKGE</sequence>
<feature type="region of interest" description="Disordered" evidence="2">
    <location>
        <begin position="1271"/>
        <end position="1394"/>
    </location>
</feature>
<evidence type="ECO:0000313" key="3">
    <source>
        <dbReference type="EMBL" id="MBO8416074.1"/>
    </source>
</evidence>
<dbReference type="GO" id="GO:0005737">
    <property type="term" value="C:cytoplasm"/>
    <property type="evidence" value="ECO:0007669"/>
    <property type="project" value="TreeGrafter"/>
</dbReference>
<feature type="coiled-coil region" evidence="1">
    <location>
        <begin position="1201"/>
        <end position="1265"/>
    </location>
</feature>
<feature type="coiled-coil region" evidence="1">
    <location>
        <begin position="1014"/>
        <end position="1041"/>
    </location>
</feature>
<dbReference type="Pfam" id="PF13558">
    <property type="entry name" value="SbcC_Walker_B"/>
    <property type="match status" value="1"/>
</dbReference>
<accession>A0A9D9DAF2</accession>
<feature type="compositionally biased region" description="Basic and acidic residues" evidence="2">
    <location>
        <begin position="1422"/>
        <end position="1440"/>
    </location>
</feature>
<evidence type="ECO:0000256" key="1">
    <source>
        <dbReference type="SAM" id="Coils"/>
    </source>
</evidence>
<gene>
    <name evidence="3" type="ORF">IAB19_06825</name>
</gene>
<feature type="compositionally biased region" description="Low complexity" evidence="2">
    <location>
        <begin position="1339"/>
        <end position="1350"/>
    </location>
</feature>
<dbReference type="Pfam" id="PF13555">
    <property type="entry name" value="AAA_29"/>
    <property type="match status" value="1"/>
</dbReference>
<dbReference type="InterPro" id="IPR027417">
    <property type="entry name" value="P-loop_NTPase"/>
</dbReference>
<feature type="coiled-coil region" evidence="1">
    <location>
        <begin position="704"/>
        <end position="731"/>
    </location>
</feature>
<feature type="coiled-coil region" evidence="1">
    <location>
        <begin position="475"/>
        <end position="523"/>
    </location>
</feature>
<feature type="region of interest" description="Disordered" evidence="2">
    <location>
        <begin position="1409"/>
        <end position="1465"/>
    </location>
</feature>
<dbReference type="CDD" id="cd00267">
    <property type="entry name" value="ABC_ATPase"/>
    <property type="match status" value="1"/>
</dbReference>
<dbReference type="Gene3D" id="3.40.50.300">
    <property type="entry name" value="P-loop containing nucleotide triphosphate hydrolases"/>
    <property type="match status" value="1"/>
</dbReference>
<reference evidence="3" key="1">
    <citation type="submission" date="2020-10" db="EMBL/GenBank/DDBJ databases">
        <authorList>
            <person name="Gilroy R."/>
        </authorList>
    </citation>
    <scope>NUCLEOTIDE SEQUENCE</scope>
    <source>
        <strain evidence="3">17213</strain>
    </source>
</reference>
<protein>
    <submittedName>
        <fullName evidence="3">AAA family ATPase</fullName>
    </submittedName>
</protein>
<dbReference type="GO" id="GO:0032982">
    <property type="term" value="C:myosin filament"/>
    <property type="evidence" value="ECO:0007669"/>
    <property type="project" value="TreeGrafter"/>
</dbReference>
<keyword evidence="1" id="KW-0175">Coiled coil</keyword>
<organism evidence="3 4">
    <name type="scientific">Candidatus Avisuccinivibrio stercorigallinarum</name>
    <dbReference type="NCBI Taxonomy" id="2840704"/>
    <lineage>
        <taxon>Bacteria</taxon>
        <taxon>Pseudomonadati</taxon>
        <taxon>Pseudomonadota</taxon>
        <taxon>Gammaproteobacteria</taxon>
        <taxon>Aeromonadales</taxon>
        <taxon>Succinivibrionaceae</taxon>
        <taxon>Succinivibrionaceae incertae sedis</taxon>
        <taxon>Candidatus Avisuccinivibrio</taxon>
    </lineage>
</organism>
<dbReference type="PANTHER" id="PTHR45615:SF40">
    <property type="entry name" value="MYOSIN HEAVY CHAIN, NON-MUSCLE"/>
    <property type="match status" value="1"/>
</dbReference>
<dbReference type="Proteomes" id="UP000823631">
    <property type="component" value="Unassembled WGS sequence"/>
</dbReference>
<proteinExistence type="predicted"/>
<dbReference type="SUPFAM" id="SSF52540">
    <property type="entry name" value="P-loop containing nucleoside triphosphate hydrolases"/>
    <property type="match status" value="2"/>
</dbReference>
<evidence type="ECO:0000256" key="2">
    <source>
        <dbReference type="SAM" id="MobiDB-lite"/>
    </source>
</evidence>
<name>A0A9D9DAF2_9GAMM</name>
<feature type="compositionally biased region" description="Basic and acidic residues" evidence="2">
    <location>
        <begin position="1362"/>
        <end position="1373"/>
    </location>
</feature>
<feature type="compositionally biased region" description="Low complexity" evidence="2">
    <location>
        <begin position="31"/>
        <end position="44"/>
    </location>
</feature>
<reference evidence="3" key="2">
    <citation type="journal article" date="2021" name="PeerJ">
        <title>Extensive microbial diversity within the chicken gut microbiome revealed by metagenomics and culture.</title>
        <authorList>
            <person name="Gilroy R."/>
            <person name="Ravi A."/>
            <person name="Getino M."/>
            <person name="Pursley I."/>
            <person name="Horton D.L."/>
            <person name="Alikhan N.F."/>
            <person name="Baker D."/>
            <person name="Gharbi K."/>
            <person name="Hall N."/>
            <person name="Watson M."/>
            <person name="Adriaenssens E.M."/>
            <person name="Foster-Nyarko E."/>
            <person name="Jarju S."/>
            <person name="Secka A."/>
            <person name="Antonio M."/>
            <person name="Oren A."/>
            <person name="Chaudhuri R.R."/>
            <person name="La Ragione R."/>
            <person name="Hildebrand F."/>
            <person name="Pallen M.J."/>
        </authorList>
    </citation>
    <scope>NUCLEOTIDE SEQUENCE</scope>
    <source>
        <strain evidence="3">17213</strain>
    </source>
</reference>
<dbReference type="GO" id="GO:0016460">
    <property type="term" value="C:myosin II complex"/>
    <property type="evidence" value="ECO:0007669"/>
    <property type="project" value="TreeGrafter"/>
</dbReference>
<dbReference type="GO" id="GO:0000146">
    <property type="term" value="F:microfilament motor activity"/>
    <property type="evidence" value="ECO:0007669"/>
    <property type="project" value="TreeGrafter"/>
</dbReference>
<feature type="region of interest" description="Disordered" evidence="2">
    <location>
        <begin position="1"/>
        <end position="44"/>
    </location>
</feature>
<evidence type="ECO:0000313" key="4">
    <source>
        <dbReference type="Proteomes" id="UP000823631"/>
    </source>
</evidence>
<feature type="compositionally biased region" description="Low complexity" evidence="2">
    <location>
        <begin position="1279"/>
        <end position="1296"/>
    </location>
</feature>
<dbReference type="PANTHER" id="PTHR45615">
    <property type="entry name" value="MYOSIN HEAVY CHAIN, NON-MUSCLE"/>
    <property type="match status" value="1"/>
</dbReference>
<feature type="compositionally biased region" description="Acidic residues" evidence="2">
    <location>
        <begin position="1409"/>
        <end position="1421"/>
    </location>
</feature>
<dbReference type="GO" id="GO:0051015">
    <property type="term" value="F:actin filament binding"/>
    <property type="evidence" value="ECO:0007669"/>
    <property type="project" value="TreeGrafter"/>
</dbReference>
<comment type="caution">
    <text evidence="3">The sequence shown here is derived from an EMBL/GenBank/DDBJ whole genome shotgun (WGS) entry which is preliminary data.</text>
</comment>